<dbReference type="PROSITE" id="PS00198">
    <property type="entry name" value="4FE4S_FER_1"/>
    <property type="match status" value="1"/>
</dbReference>
<name>A0AA97I1I6_9EURY</name>
<dbReference type="GO" id="GO:0051539">
    <property type="term" value="F:4 iron, 4 sulfur cluster binding"/>
    <property type="evidence" value="ECO:0007669"/>
    <property type="project" value="UniProtKB-KW"/>
</dbReference>
<accession>A0AA97I1I6</accession>
<dbReference type="InterPro" id="IPR017900">
    <property type="entry name" value="4Fe4S_Fe_S_CS"/>
</dbReference>
<dbReference type="GO" id="GO:0046872">
    <property type="term" value="F:metal ion binding"/>
    <property type="evidence" value="ECO:0007669"/>
    <property type="project" value="UniProtKB-KW"/>
</dbReference>
<keyword evidence="9" id="KW-0411">Iron-sulfur</keyword>
<keyword evidence="3" id="KW-0813">Transport</keyword>
<dbReference type="Gene3D" id="3.30.70.20">
    <property type="match status" value="2"/>
</dbReference>
<dbReference type="SUPFAM" id="SSF54862">
    <property type="entry name" value="4Fe-4S ferredoxins"/>
    <property type="match status" value="1"/>
</dbReference>
<dbReference type="EMBL" id="CP043875">
    <property type="protein sequence ID" value="WOF15195.1"/>
    <property type="molecule type" value="Genomic_DNA"/>
</dbReference>
<keyword evidence="5" id="KW-0479">Metal-binding</keyword>
<dbReference type="NCBIfam" id="NF040684">
    <property type="entry name" value="PorD_Arch"/>
    <property type="match status" value="1"/>
</dbReference>
<dbReference type="PANTHER" id="PTHR43724:SF1">
    <property type="entry name" value="PYRUVATE SYNTHASE SUBUNIT PORD"/>
    <property type="match status" value="1"/>
</dbReference>
<evidence type="ECO:0000313" key="15">
    <source>
        <dbReference type="Proteomes" id="UP001301797"/>
    </source>
</evidence>
<dbReference type="RefSeq" id="WP_317136761.1">
    <property type="nucleotide sequence ID" value="NZ_CP043875.1"/>
</dbReference>
<evidence type="ECO:0000256" key="12">
    <source>
        <dbReference type="ARBA" id="ARBA00044818"/>
    </source>
</evidence>
<feature type="domain" description="4Fe-4S ferredoxin-type" evidence="13">
    <location>
        <begin position="25"/>
        <end position="54"/>
    </location>
</feature>
<comment type="cofactor">
    <cofactor evidence="1">
        <name>[4Fe-4S] cluster</name>
        <dbReference type="ChEBI" id="CHEBI:49883"/>
    </cofactor>
</comment>
<keyword evidence="7" id="KW-0249">Electron transport</keyword>
<dbReference type="KEGG" id="mefw:F1737_00140"/>
<evidence type="ECO:0000256" key="7">
    <source>
        <dbReference type="ARBA" id="ARBA00022982"/>
    </source>
</evidence>
<protein>
    <recommendedName>
        <fullName evidence="10">Pyruvate synthase subunit PorD</fullName>
    </recommendedName>
    <alternativeName>
        <fullName evidence="12">Pyruvate oxidoreductase delta chain</fullName>
    </alternativeName>
    <alternativeName>
        <fullName evidence="11">Pyruvic-ferredoxin oxidoreductase subunit delta</fullName>
    </alternativeName>
</protein>
<evidence type="ECO:0000256" key="10">
    <source>
        <dbReference type="ARBA" id="ARBA00044788"/>
    </source>
</evidence>
<dbReference type="InterPro" id="IPR017896">
    <property type="entry name" value="4Fe4S_Fe-S-bd"/>
</dbReference>
<evidence type="ECO:0000256" key="6">
    <source>
        <dbReference type="ARBA" id="ARBA00022737"/>
    </source>
</evidence>
<evidence type="ECO:0000256" key="4">
    <source>
        <dbReference type="ARBA" id="ARBA00022485"/>
    </source>
</evidence>
<comment type="subunit">
    <text evidence="2">Heterotetramer of one alpha, one beta, one delta and one gamma chain.</text>
</comment>
<organism evidence="14 15">
    <name type="scientific">Methanochimaera problematica</name>
    <dbReference type="NCBI Taxonomy" id="2609417"/>
    <lineage>
        <taxon>Archaea</taxon>
        <taxon>Methanobacteriati</taxon>
        <taxon>Methanobacteriota</taxon>
        <taxon>Stenosarchaea group</taxon>
        <taxon>Methanomicrobia</taxon>
        <taxon>Methanomicrobiales</taxon>
        <taxon>Methanomicrobiaceae</taxon>
        <taxon>Methanochimaera</taxon>
    </lineage>
</organism>
<evidence type="ECO:0000256" key="11">
    <source>
        <dbReference type="ARBA" id="ARBA00044816"/>
    </source>
</evidence>
<keyword evidence="8" id="KW-0408">Iron</keyword>
<dbReference type="Proteomes" id="UP001301797">
    <property type="component" value="Chromosome"/>
</dbReference>
<sequence length="86" mass="9547">MALNVGCAAAPGKARDNKTGSWRVFKPEFDLEKCNKCGTCIMICPEVCIEEDEEGYPKVDYDFCKGCGLCANECPKDAIEMKQEEK</sequence>
<dbReference type="GeneID" id="85228530"/>
<dbReference type="Pfam" id="PF14697">
    <property type="entry name" value="Fer4_21"/>
    <property type="match status" value="1"/>
</dbReference>
<evidence type="ECO:0000256" key="1">
    <source>
        <dbReference type="ARBA" id="ARBA00001966"/>
    </source>
</evidence>
<feature type="domain" description="4Fe-4S ferredoxin-type" evidence="13">
    <location>
        <begin position="55"/>
        <end position="84"/>
    </location>
</feature>
<gene>
    <name evidence="14" type="ORF">F1737_00140</name>
</gene>
<dbReference type="GO" id="GO:0016625">
    <property type="term" value="F:oxidoreductase activity, acting on the aldehyde or oxo group of donors, iron-sulfur protein as acceptor"/>
    <property type="evidence" value="ECO:0007669"/>
    <property type="project" value="InterPro"/>
</dbReference>
<dbReference type="PANTHER" id="PTHR43724">
    <property type="entry name" value="PYRUVATE SYNTHASE SUBUNIT PORD"/>
    <property type="match status" value="1"/>
</dbReference>
<dbReference type="InterPro" id="IPR053389">
    <property type="entry name" value="Pyruvate_synthase_PorD"/>
</dbReference>
<keyword evidence="15" id="KW-1185">Reference proteome</keyword>
<dbReference type="InterPro" id="IPR011898">
    <property type="entry name" value="PorD_KorD"/>
</dbReference>
<evidence type="ECO:0000256" key="2">
    <source>
        <dbReference type="ARBA" id="ARBA00011595"/>
    </source>
</evidence>
<evidence type="ECO:0000256" key="8">
    <source>
        <dbReference type="ARBA" id="ARBA00023004"/>
    </source>
</evidence>
<evidence type="ECO:0000256" key="9">
    <source>
        <dbReference type="ARBA" id="ARBA00023014"/>
    </source>
</evidence>
<keyword evidence="4" id="KW-0004">4Fe-4S</keyword>
<dbReference type="NCBIfam" id="TIGR02179">
    <property type="entry name" value="PorD_KorD"/>
    <property type="match status" value="1"/>
</dbReference>
<dbReference type="PROSITE" id="PS51379">
    <property type="entry name" value="4FE4S_FER_2"/>
    <property type="match status" value="2"/>
</dbReference>
<evidence type="ECO:0000256" key="5">
    <source>
        <dbReference type="ARBA" id="ARBA00022723"/>
    </source>
</evidence>
<evidence type="ECO:0000256" key="3">
    <source>
        <dbReference type="ARBA" id="ARBA00022448"/>
    </source>
</evidence>
<evidence type="ECO:0000259" key="13">
    <source>
        <dbReference type="PROSITE" id="PS51379"/>
    </source>
</evidence>
<dbReference type="AlphaFoldDB" id="A0AA97I1I6"/>
<evidence type="ECO:0000313" key="14">
    <source>
        <dbReference type="EMBL" id="WOF15195.1"/>
    </source>
</evidence>
<reference evidence="14 15" key="1">
    <citation type="submission" date="2019-09" db="EMBL/GenBank/DDBJ databases">
        <title>The complete genome of Methanoplanus sp. FWC-SCC4.</title>
        <authorList>
            <person name="Chen S.-C."/>
            <person name="Zhou Y.-Z."/>
            <person name="Lai M.-C."/>
        </authorList>
    </citation>
    <scope>NUCLEOTIDE SEQUENCE [LARGE SCALE GENOMIC DNA]</scope>
    <source>
        <strain evidence="14 15">FWC-SCC4</strain>
    </source>
</reference>
<proteinExistence type="predicted"/>
<keyword evidence="6" id="KW-0677">Repeat</keyword>